<dbReference type="InterPro" id="IPR042099">
    <property type="entry name" value="ANL_N_sf"/>
</dbReference>
<reference evidence="1" key="1">
    <citation type="submission" date="2021-02" db="EMBL/GenBank/DDBJ databases">
        <title>Natrosporangium hydrolyticum gen. nov., sp. nov, a haloalkaliphilic actinobacterium from a soda solonchak soil.</title>
        <authorList>
            <person name="Sorokin D.Y."/>
            <person name="Khijniak T.V."/>
            <person name="Zakharycheva A.P."/>
            <person name="Boueva O.V."/>
            <person name="Ariskina E.V."/>
            <person name="Hahnke R.L."/>
            <person name="Bunk B."/>
            <person name="Sproer C."/>
            <person name="Schumann P."/>
            <person name="Evtushenko L.I."/>
            <person name="Kublanov I.V."/>
        </authorList>
    </citation>
    <scope>NUCLEOTIDE SEQUENCE</scope>
    <source>
        <strain evidence="1">DSM 106523</strain>
    </source>
</reference>
<dbReference type="EMBL" id="CP070499">
    <property type="protein sequence ID" value="QSB13913.1"/>
    <property type="molecule type" value="Genomic_DNA"/>
</dbReference>
<organism evidence="1 2">
    <name type="scientific">Natronosporangium hydrolyticum</name>
    <dbReference type="NCBI Taxonomy" id="2811111"/>
    <lineage>
        <taxon>Bacteria</taxon>
        <taxon>Bacillati</taxon>
        <taxon>Actinomycetota</taxon>
        <taxon>Actinomycetes</taxon>
        <taxon>Micromonosporales</taxon>
        <taxon>Micromonosporaceae</taxon>
        <taxon>Natronosporangium</taxon>
    </lineage>
</organism>
<proteinExistence type="predicted"/>
<accession>A0A895YES4</accession>
<dbReference type="KEGG" id="nhy:JQS43_20550"/>
<gene>
    <name evidence="1" type="ORF">JQS43_20550</name>
</gene>
<evidence type="ECO:0000313" key="2">
    <source>
        <dbReference type="Proteomes" id="UP000662857"/>
    </source>
</evidence>
<keyword evidence="2" id="KW-1185">Reference proteome</keyword>
<dbReference type="Proteomes" id="UP000662857">
    <property type="component" value="Chromosome"/>
</dbReference>
<dbReference type="AlphaFoldDB" id="A0A895YES4"/>
<name>A0A895YES4_9ACTN</name>
<dbReference type="Gene3D" id="3.40.50.12780">
    <property type="entry name" value="N-terminal domain of ligase-like"/>
    <property type="match status" value="1"/>
</dbReference>
<dbReference type="SUPFAM" id="SSF56801">
    <property type="entry name" value="Acetyl-CoA synthetase-like"/>
    <property type="match status" value="1"/>
</dbReference>
<dbReference type="InterPro" id="IPR017523">
    <property type="entry name" value="Rv3268"/>
</dbReference>
<protein>
    <submittedName>
        <fullName evidence="1">TIGR03089 family protein</fullName>
    </submittedName>
</protein>
<dbReference type="RefSeq" id="WP_239676026.1">
    <property type="nucleotide sequence ID" value="NZ_CP070499.1"/>
</dbReference>
<evidence type="ECO:0000313" key="1">
    <source>
        <dbReference type="EMBL" id="QSB13913.1"/>
    </source>
</evidence>
<sequence>MRFATVPAAFATAVAAAPSRPMLTWYDDQTGERVELSGATLGNWVAKTANLLVDEVGLAPGDTAIVDIPSHWQSAAVLVGCWTAGARVAAPVLGGPADPGLPAAATVVFAAADRAERYAGAADEVYGLALAPLAAPMREVPAGVSDYVTAVRQHGDHFAAVSPVAGTDLATSLTHQELIRLAEARATELGITAGARVLVDLATHPDPLDWLLAPLVTAASTVLCRALDPAAIGDRSAAEQVTLTLV</sequence>
<dbReference type="NCBIfam" id="TIGR03089">
    <property type="entry name" value="TIGR03089 family protein"/>
    <property type="match status" value="1"/>
</dbReference>